<protein>
    <submittedName>
        <fullName evidence="1">Uncharacterized protein</fullName>
    </submittedName>
</protein>
<name>A0ABQ5R4I5_9ACTN</name>
<gene>
    <name evidence="1" type="ORF">Pa4123_65910</name>
</gene>
<organism evidence="1 2">
    <name type="scientific">Phytohabitans aurantiacus</name>
    <dbReference type="NCBI Taxonomy" id="3016789"/>
    <lineage>
        <taxon>Bacteria</taxon>
        <taxon>Bacillati</taxon>
        <taxon>Actinomycetota</taxon>
        <taxon>Actinomycetes</taxon>
        <taxon>Micromonosporales</taxon>
        <taxon>Micromonosporaceae</taxon>
    </lineage>
</organism>
<sequence length="88" mass="9463">MGTSLRVQARSNRFDETDPIWLAQADELLDVLEGRGVAVSREHTGGPGHKGAVTTIVLGSRAALPLATLAAAKVACRWRVWTVALSRR</sequence>
<proteinExistence type="predicted"/>
<evidence type="ECO:0000313" key="1">
    <source>
        <dbReference type="EMBL" id="GLI01315.1"/>
    </source>
</evidence>
<accession>A0ABQ5R4I5</accession>
<keyword evidence="2" id="KW-1185">Reference proteome</keyword>
<comment type="caution">
    <text evidence="1">The sequence shown here is derived from an EMBL/GenBank/DDBJ whole genome shotgun (WGS) entry which is preliminary data.</text>
</comment>
<dbReference type="RefSeq" id="WP_281902235.1">
    <property type="nucleotide sequence ID" value="NZ_BSDI01000042.1"/>
</dbReference>
<dbReference type="EMBL" id="BSDI01000042">
    <property type="protein sequence ID" value="GLI01315.1"/>
    <property type="molecule type" value="Genomic_DNA"/>
</dbReference>
<dbReference type="Proteomes" id="UP001144280">
    <property type="component" value="Unassembled WGS sequence"/>
</dbReference>
<reference evidence="1" key="1">
    <citation type="submission" date="2022-12" db="EMBL/GenBank/DDBJ databases">
        <title>New Phytohabitans aurantiacus sp. RD004123 nov., an actinomycete isolated from soil.</title>
        <authorList>
            <person name="Triningsih D.W."/>
            <person name="Harunari E."/>
            <person name="Igarashi Y."/>
        </authorList>
    </citation>
    <scope>NUCLEOTIDE SEQUENCE</scope>
    <source>
        <strain evidence="1">RD004123</strain>
    </source>
</reference>
<evidence type="ECO:0000313" key="2">
    <source>
        <dbReference type="Proteomes" id="UP001144280"/>
    </source>
</evidence>